<keyword evidence="2" id="KW-0031">Aminopeptidase</keyword>
<reference evidence="2 3" key="1">
    <citation type="submission" date="2018-06" db="EMBL/GenBank/DDBJ databases">
        <authorList>
            <consortium name="Pathogen Informatics"/>
            <person name="Doyle S."/>
        </authorList>
    </citation>
    <scope>NUCLEOTIDE SEQUENCE [LARGE SCALE GENOMIC DNA]</scope>
    <source>
        <strain evidence="2 3">NCTC1934</strain>
    </source>
</reference>
<dbReference type="SUPFAM" id="SSF53474">
    <property type="entry name" value="alpha/beta-Hydrolases"/>
    <property type="match status" value="1"/>
</dbReference>
<gene>
    <name evidence="2" type="primary">pepIP</name>
    <name evidence="2" type="ORF">NCTC1934_06580</name>
</gene>
<feature type="domain" description="AB hydrolase-1" evidence="1">
    <location>
        <begin position="15"/>
        <end position="253"/>
    </location>
</feature>
<protein>
    <submittedName>
        <fullName evidence="2">Proline iminopeptidase</fullName>
        <ecNumber evidence="2">3.4.11.5</ecNumber>
    </submittedName>
</protein>
<dbReference type="PRINTS" id="PR00111">
    <property type="entry name" value="ABHYDROLASE"/>
</dbReference>
<dbReference type="InterPro" id="IPR000073">
    <property type="entry name" value="AB_hydrolase_1"/>
</dbReference>
<accession>A0A379JL30</accession>
<dbReference type="EC" id="3.4.11.5" evidence="2"/>
<name>A0A379JL30_9NOCA</name>
<dbReference type="GO" id="GO:0004177">
    <property type="term" value="F:aminopeptidase activity"/>
    <property type="evidence" value="ECO:0007669"/>
    <property type="project" value="UniProtKB-KW"/>
</dbReference>
<dbReference type="InterPro" id="IPR029058">
    <property type="entry name" value="AB_hydrolase_fold"/>
</dbReference>
<dbReference type="Proteomes" id="UP000255467">
    <property type="component" value="Unassembled WGS sequence"/>
</dbReference>
<keyword evidence="2" id="KW-0378">Hydrolase</keyword>
<dbReference type="PANTHER" id="PTHR46438">
    <property type="entry name" value="ALPHA/BETA-HYDROLASES SUPERFAMILY PROTEIN"/>
    <property type="match status" value="1"/>
</dbReference>
<keyword evidence="3" id="KW-1185">Reference proteome</keyword>
<proteinExistence type="predicted"/>
<evidence type="ECO:0000313" key="2">
    <source>
        <dbReference type="EMBL" id="SUD49228.1"/>
    </source>
</evidence>
<dbReference type="STRING" id="1406858.GCA_000710895_06790"/>
<keyword evidence="2" id="KW-0645">Protease</keyword>
<dbReference type="AlphaFoldDB" id="A0A379JL30"/>
<dbReference type="RefSeq" id="WP_039814754.1">
    <property type="nucleotide sequence ID" value="NZ_UGRY01000007.1"/>
</dbReference>
<dbReference type="EMBL" id="UGRY01000007">
    <property type="protein sequence ID" value="SUD49228.1"/>
    <property type="molecule type" value="Genomic_DNA"/>
</dbReference>
<evidence type="ECO:0000259" key="1">
    <source>
        <dbReference type="Pfam" id="PF12697"/>
    </source>
</evidence>
<dbReference type="Pfam" id="PF12697">
    <property type="entry name" value="Abhydrolase_6"/>
    <property type="match status" value="1"/>
</dbReference>
<sequence length="270" mass="29107">MSSWNRIERGSGEPLVLLHGAGGTARNWLPVMDRLAVDRRVIALDFPGFGRTPFPDDAVFGMDWAMVELAAELRRLGIDGPVDLAGNSMGGWFALEAAKRGMARSVVALAPAGLWRRGMPGLLYTQFHSLLAGSMLTRGPGAAVLRIPPLRYAGLAVVASRPWRISAAEGIRMVRDLDRSERALRIAVSHARGLRFEGGQDIDVPVTVAFGTRDLMLPPGVSQRRDQLPAHTRWVRLPGCGHVPMSDDPDLVAGTILDGIARPAAREASA</sequence>
<evidence type="ECO:0000313" key="3">
    <source>
        <dbReference type="Proteomes" id="UP000255467"/>
    </source>
</evidence>
<dbReference type="Gene3D" id="3.40.50.1820">
    <property type="entry name" value="alpha/beta hydrolase"/>
    <property type="match status" value="1"/>
</dbReference>
<organism evidence="2 3">
    <name type="scientific">Nocardia otitidiscaviarum</name>
    <dbReference type="NCBI Taxonomy" id="1823"/>
    <lineage>
        <taxon>Bacteria</taxon>
        <taxon>Bacillati</taxon>
        <taxon>Actinomycetota</taxon>
        <taxon>Actinomycetes</taxon>
        <taxon>Mycobacteriales</taxon>
        <taxon>Nocardiaceae</taxon>
        <taxon>Nocardia</taxon>
    </lineage>
</organism>